<feature type="domain" description="RNA polymerase sigma-70 region 2" evidence="5">
    <location>
        <begin position="28"/>
        <end position="85"/>
    </location>
</feature>
<dbReference type="SUPFAM" id="SSF88946">
    <property type="entry name" value="Sigma2 domain of RNA polymerase sigma factors"/>
    <property type="match status" value="1"/>
</dbReference>
<dbReference type="Pfam" id="PF08281">
    <property type="entry name" value="Sigma70_r4_2"/>
    <property type="match status" value="1"/>
</dbReference>
<evidence type="ECO:0000313" key="7">
    <source>
        <dbReference type="EMBL" id="MFD2696377.1"/>
    </source>
</evidence>
<proteinExistence type="inferred from homology"/>
<dbReference type="NCBIfam" id="TIGR02937">
    <property type="entry name" value="sigma70-ECF"/>
    <property type="match status" value="1"/>
</dbReference>
<dbReference type="Pfam" id="PF04542">
    <property type="entry name" value="Sigma70_r2"/>
    <property type="match status" value="1"/>
</dbReference>
<dbReference type="EMBL" id="JBHULZ010000002">
    <property type="protein sequence ID" value="MFD2696377.1"/>
    <property type="molecule type" value="Genomic_DNA"/>
</dbReference>
<dbReference type="PANTHER" id="PTHR43133:SF60">
    <property type="entry name" value="RNA POLYMERASE SIGMA FACTOR SIGV"/>
    <property type="match status" value="1"/>
</dbReference>
<evidence type="ECO:0000256" key="3">
    <source>
        <dbReference type="ARBA" id="ARBA00023082"/>
    </source>
</evidence>
<dbReference type="InterPro" id="IPR014284">
    <property type="entry name" value="RNA_pol_sigma-70_dom"/>
</dbReference>
<dbReference type="SUPFAM" id="SSF88659">
    <property type="entry name" value="Sigma3 and sigma4 domains of RNA polymerase sigma factors"/>
    <property type="match status" value="1"/>
</dbReference>
<dbReference type="RefSeq" id="WP_379042360.1">
    <property type="nucleotide sequence ID" value="NZ_JBHULZ010000002.1"/>
</dbReference>
<protein>
    <submittedName>
        <fullName evidence="7">RNA polymerase sigma factor</fullName>
    </submittedName>
</protein>
<keyword evidence="2" id="KW-0805">Transcription regulation</keyword>
<evidence type="ECO:0000259" key="5">
    <source>
        <dbReference type="Pfam" id="PF04542"/>
    </source>
</evidence>
<reference evidence="8" key="1">
    <citation type="journal article" date="2019" name="Int. J. Syst. Evol. Microbiol.">
        <title>The Global Catalogue of Microorganisms (GCM) 10K type strain sequencing project: providing services to taxonomists for standard genome sequencing and annotation.</title>
        <authorList>
            <consortium name="The Broad Institute Genomics Platform"/>
            <consortium name="The Broad Institute Genome Sequencing Center for Infectious Disease"/>
            <person name="Wu L."/>
            <person name="Ma J."/>
        </authorList>
    </citation>
    <scope>NUCLEOTIDE SEQUENCE [LARGE SCALE GENOMIC DNA]</scope>
    <source>
        <strain evidence="8">KCTC 42255</strain>
    </source>
</reference>
<evidence type="ECO:0000313" key="8">
    <source>
        <dbReference type="Proteomes" id="UP001597357"/>
    </source>
</evidence>
<evidence type="ECO:0000256" key="1">
    <source>
        <dbReference type="ARBA" id="ARBA00010641"/>
    </source>
</evidence>
<evidence type="ECO:0000256" key="2">
    <source>
        <dbReference type="ARBA" id="ARBA00023015"/>
    </source>
</evidence>
<sequence length="184" mass="21904">MPDYTKYIQEAKAGQEQAFKYLLDLFWRDVYRFQLKRTGNEYEAEEITIQTFSKAFEKINTFKESYSFKTWLIAISKNIQIDLSRIKSATTASMIDLEEYEALVDENDTAEDQIIKEQNLNILLHYLKQLKPHYEQVIRLRYFREMSYKEIAQQLDEPLVNVKVKLLRAKKMLADKIKNTPKSV</sequence>
<keyword evidence="4" id="KW-0804">Transcription</keyword>
<accession>A0ABW5SB19</accession>
<dbReference type="InterPro" id="IPR013324">
    <property type="entry name" value="RNA_pol_sigma_r3/r4-like"/>
</dbReference>
<gene>
    <name evidence="7" type="ORF">ACFSQ0_00055</name>
</gene>
<dbReference type="Gene3D" id="1.10.10.10">
    <property type="entry name" value="Winged helix-like DNA-binding domain superfamily/Winged helix DNA-binding domain"/>
    <property type="match status" value="1"/>
</dbReference>
<dbReference type="InterPro" id="IPR013325">
    <property type="entry name" value="RNA_pol_sigma_r2"/>
</dbReference>
<evidence type="ECO:0000259" key="6">
    <source>
        <dbReference type="Pfam" id="PF08281"/>
    </source>
</evidence>
<comment type="similarity">
    <text evidence="1">Belongs to the sigma-70 factor family. ECF subfamily.</text>
</comment>
<feature type="domain" description="RNA polymerase sigma factor 70 region 4 type 2" evidence="6">
    <location>
        <begin position="121"/>
        <end position="173"/>
    </location>
</feature>
<dbReference type="InterPro" id="IPR013249">
    <property type="entry name" value="RNA_pol_sigma70_r4_t2"/>
</dbReference>
<dbReference type="PANTHER" id="PTHR43133">
    <property type="entry name" value="RNA POLYMERASE ECF-TYPE SIGMA FACTO"/>
    <property type="match status" value="1"/>
</dbReference>
<dbReference type="InterPro" id="IPR039425">
    <property type="entry name" value="RNA_pol_sigma-70-like"/>
</dbReference>
<name>A0ABW5SB19_9FLAO</name>
<dbReference type="Proteomes" id="UP001597357">
    <property type="component" value="Unassembled WGS sequence"/>
</dbReference>
<dbReference type="CDD" id="cd06171">
    <property type="entry name" value="Sigma70_r4"/>
    <property type="match status" value="1"/>
</dbReference>
<evidence type="ECO:0000256" key="4">
    <source>
        <dbReference type="ARBA" id="ARBA00023163"/>
    </source>
</evidence>
<dbReference type="InterPro" id="IPR036388">
    <property type="entry name" value="WH-like_DNA-bd_sf"/>
</dbReference>
<dbReference type="Gene3D" id="1.10.1740.10">
    <property type="match status" value="1"/>
</dbReference>
<organism evidence="7 8">
    <name type="scientific">Mesonia sediminis</name>
    <dbReference type="NCBI Taxonomy" id="1703946"/>
    <lineage>
        <taxon>Bacteria</taxon>
        <taxon>Pseudomonadati</taxon>
        <taxon>Bacteroidota</taxon>
        <taxon>Flavobacteriia</taxon>
        <taxon>Flavobacteriales</taxon>
        <taxon>Flavobacteriaceae</taxon>
        <taxon>Mesonia</taxon>
    </lineage>
</organism>
<keyword evidence="3" id="KW-0731">Sigma factor</keyword>
<dbReference type="InterPro" id="IPR007627">
    <property type="entry name" value="RNA_pol_sigma70_r2"/>
</dbReference>
<comment type="caution">
    <text evidence="7">The sequence shown here is derived from an EMBL/GenBank/DDBJ whole genome shotgun (WGS) entry which is preliminary data.</text>
</comment>
<keyword evidence="8" id="KW-1185">Reference proteome</keyword>